<keyword evidence="2" id="KW-1185">Reference proteome</keyword>
<evidence type="ECO:0000313" key="1">
    <source>
        <dbReference type="EMBL" id="KAK4879241.1"/>
    </source>
</evidence>
<reference evidence="2" key="1">
    <citation type="submission" date="2023-01" db="EMBL/GenBank/DDBJ databases">
        <title>Key to firefly adult light organ development and bioluminescence: homeobox transcription factors regulate luciferase expression and transportation to peroxisome.</title>
        <authorList>
            <person name="Fu X."/>
        </authorList>
    </citation>
    <scope>NUCLEOTIDE SEQUENCE [LARGE SCALE GENOMIC DNA]</scope>
</reference>
<proteinExistence type="predicted"/>
<dbReference type="Proteomes" id="UP001353858">
    <property type="component" value="Unassembled WGS sequence"/>
</dbReference>
<accession>A0AAN7S932</accession>
<name>A0AAN7S932_9COLE</name>
<dbReference type="EMBL" id="JARPUR010000003">
    <property type="protein sequence ID" value="KAK4879241.1"/>
    <property type="molecule type" value="Genomic_DNA"/>
</dbReference>
<gene>
    <name evidence="1" type="ORF">RN001_007387</name>
</gene>
<evidence type="ECO:0000313" key="2">
    <source>
        <dbReference type="Proteomes" id="UP001353858"/>
    </source>
</evidence>
<sequence length="110" mass="13974">MDYWRRSCAITRLDKVNNQNIRERMGITLNILDTIEGKRLNWYGHLRRMPEERWPLKIWNWQPPRRRKRGRPRLSWNDGVYQAMQDRYMQEEDWQDRRRWKLGCERRRMV</sequence>
<dbReference type="AlphaFoldDB" id="A0AAN7S932"/>
<evidence type="ECO:0008006" key="3">
    <source>
        <dbReference type="Google" id="ProtNLM"/>
    </source>
</evidence>
<protein>
    <recommendedName>
        <fullName evidence="3">Endonuclease-reverse transcriptase</fullName>
    </recommendedName>
</protein>
<organism evidence="1 2">
    <name type="scientific">Aquatica leii</name>
    <dbReference type="NCBI Taxonomy" id="1421715"/>
    <lineage>
        <taxon>Eukaryota</taxon>
        <taxon>Metazoa</taxon>
        <taxon>Ecdysozoa</taxon>
        <taxon>Arthropoda</taxon>
        <taxon>Hexapoda</taxon>
        <taxon>Insecta</taxon>
        <taxon>Pterygota</taxon>
        <taxon>Neoptera</taxon>
        <taxon>Endopterygota</taxon>
        <taxon>Coleoptera</taxon>
        <taxon>Polyphaga</taxon>
        <taxon>Elateriformia</taxon>
        <taxon>Elateroidea</taxon>
        <taxon>Lampyridae</taxon>
        <taxon>Luciolinae</taxon>
        <taxon>Aquatica</taxon>
    </lineage>
</organism>
<comment type="caution">
    <text evidence="1">The sequence shown here is derived from an EMBL/GenBank/DDBJ whole genome shotgun (WGS) entry which is preliminary data.</text>
</comment>